<gene>
    <name evidence="2" type="ORF">GWK47_031345</name>
</gene>
<dbReference type="Proteomes" id="UP000770661">
    <property type="component" value="Unassembled WGS sequence"/>
</dbReference>
<feature type="transmembrane region" description="Helical" evidence="1">
    <location>
        <begin position="73"/>
        <end position="93"/>
    </location>
</feature>
<keyword evidence="1" id="KW-0472">Membrane</keyword>
<accession>A0A8J4YKE6</accession>
<evidence type="ECO:0000313" key="2">
    <source>
        <dbReference type="EMBL" id="KAG0728962.1"/>
    </source>
</evidence>
<feature type="transmembrane region" description="Helical" evidence="1">
    <location>
        <begin position="20"/>
        <end position="38"/>
    </location>
</feature>
<keyword evidence="1" id="KW-0812">Transmembrane</keyword>
<organism evidence="2 3">
    <name type="scientific">Chionoecetes opilio</name>
    <name type="common">Atlantic snow crab</name>
    <name type="synonym">Cancer opilio</name>
    <dbReference type="NCBI Taxonomy" id="41210"/>
    <lineage>
        <taxon>Eukaryota</taxon>
        <taxon>Metazoa</taxon>
        <taxon>Ecdysozoa</taxon>
        <taxon>Arthropoda</taxon>
        <taxon>Crustacea</taxon>
        <taxon>Multicrustacea</taxon>
        <taxon>Malacostraca</taxon>
        <taxon>Eumalacostraca</taxon>
        <taxon>Eucarida</taxon>
        <taxon>Decapoda</taxon>
        <taxon>Pleocyemata</taxon>
        <taxon>Brachyura</taxon>
        <taxon>Eubrachyura</taxon>
        <taxon>Majoidea</taxon>
        <taxon>Majidae</taxon>
        <taxon>Chionoecetes</taxon>
    </lineage>
</organism>
<evidence type="ECO:0000256" key="1">
    <source>
        <dbReference type="SAM" id="Phobius"/>
    </source>
</evidence>
<keyword evidence="3" id="KW-1185">Reference proteome</keyword>
<comment type="caution">
    <text evidence="2">The sequence shown here is derived from an EMBL/GenBank/DDBJ whole genome shotgun (WGS) entry which is preliminary data.</text>
</comment>
<protein>
    <submittedName>
        <fullName evidence="2">Uncharacterized protein</fullName>
    </submittedName>
</protein>
<sequence>MSQNIVFIEPVTDHNLSLLNPAPFIALTSIIIVDLLSLRQLTNAFGLLCIFRGVAGILGPPVSAAYISLSSIILVQLLGLSQLTNAFGLLILFRGSASMVGAPISVTPKQFRGTYSGVSNSSSYPQLHWVMLEKDRHVVKQSSNYVCIIGNDNTYSVSILERVKNIKGYSKVTYTTNEEYLASVPEEGESEAGVSPDAGVGIVLDIKPKDFSVVLQESGENKIMLDATQNEKGKESVSSL</sequence>
<keyword evidence="1" id="KW-1133">Transmembrane helix</keyword>
<dbReference type="AlphaFoldDB" id="A0A8J4YKE6"/>
<reference evidence="2" key="1">
    <citation type="submission" date="2020-07" db="EMBL/GenBank/DDBJ databases">
        <title>The High-quality genome of the commercially important snow crab, Chionoecetes opilio.</title>
        <authorList>
            <person name="Jeong J.-H."/>
            <person name="Ryu S."/>
        </authorList>
    </citation>
    <scope>NUCLEOTIDE SEQUENCE</scope>
    <source>
        <strain evidence="2">MADBK_172401_WGS</strain>
        <tissue evidence="2">Digestive gland</tissue>
    </source>
</reference>
<proteinExistence type="predicted"/>
<feature type="transmembrane region" description="Helical" evidence="1">
    <location>
        <begin position="45"/>
        <end position="67"/>
    </location>
</feature>
<dbReference type="OrthoDB" id="6499973at2759"/>
<evidence type="ECO:0000313" key="3">
    <source>
        <dbReference type="Proteomes" id="UP000770661"/>
    </source>
</evidence>
<name>A0A8J4YKE6_CHIOP</name>
<dbReference type="EMBL" id="JACEEZ010001622">
    <property type="protein sequence ID" value="KAG0728962.1"/>
    <property type="molecule type" value="Genomic_DNA"/>
</dbReference>